<organism evidence="2 3">
    <name type="scientific">Cavenderia fasciculata</name>
    <name type="common">Slime mold</name>
    <name type="synonym">Dictyostelium fasciculatum</name>
    <dbReference type="NCBI Taxonomy" id="261658"/>
    <lineage>
        <taxon>Eukaryota</taxon>
        <taxon>Amoebozoa</taxon>
        <taxon>Evosea</taxon>
        <taxon>Eumycetozoa</taxon>
        <taxon>Dictyostelia</taxon>
        <taxon>Acytosteliales</taxon>
        <taxon>Cavenderiaceae</taxon>
        <taxon>Cavenderia</taxon>
    </lineage>
</organism>
<dbReference type="Proteomes" id="UP000007797">
    <property type="component" value="Unassembled WGS sequence"/>
</dbReference>
<accession>F4QF00</accession>
<dbReference type="PANTHER" id="PTHR33099">
    <property type="entry name" value="FE2OG DIOXYGENASE DOMAIN-CONTAINING PROTEIN"/>
    <property type="match status" value="1"/>
</dbReference>
<dbReference type="OrthoDB" id="21094at2759"/>
<keyword evidence="3" id="KW-1185">Reference proteome</keyword>
<evidence type="ECO:0000259" key="1">
    <source>
        <dbReference type="Pfam" id="PF13640"/>
    </source>
</evidence>
<gene>
    <name evidence="2" type="ORF">DFA_11120</name>
</gene>
<dbReference type="PANTHER" id="PTHR33099:SF13">
    <property type="entry name" value="F-BOX DOMAIN-CONTAINING PROTEIN-RELATED"/>
    <property type="match status" value="1"/>
</dbReference>
<sequence>MTIEIEYNEELEGLETTINQIKGSGEGGADSKVYCEGDSKRASPKVNVKDVGELKFPITQESVQKLIDKSTRAPFGKGEQTITDLSVRKVWQIDASEVTVTGGKAWQTFIETTLPEQIIKGLGLPKDTDLTIELYKMLVYDKGAFFSSHRDTEKADGMFATMVVSLPSHHRGGELVIEHDKESYTVSLVNDTKSMVKYVAFYADCKHKVEPVTEGYRVNLVYNLIRSKGTCTTSSQSNAELLLSSIRSTFGEGERSRLIYSLEHVYSPASFCLEKLKGKDAVVASALIEASKLPCSQLAVGLGFIHIEEEGGFTGYTNDESTTVDFSDNECEPQEYTFNLVSPKEIVDGYEINTSKTIEHSELFPANAFDEAKPYEQEATEAAGNEGATYFRRYQRSCLIIHSLEHLDGGLYSLVPFAMAERILKERLGKSLDGTENDEDREKDMIREITQYTSVYGSGDIIASILKFIEVSQLLSPMMPSSSRELVKKMIKILFKSQQPAAKKPSVTTLHVTPMPIIATYPADILACLPNSLFNIYDYTKFDHLLQVIKQLCGRVPVEEMPDVGSDPTVDHPLKKKCLKALGILLKGYGSLCNCGGDNHACKHYDLLSKALTTIEEMVTNYSNIFGDGQKIHEQLLELLTNPTEPKDITTQLIEILYEFHSKDMTKKKREQMFSSVFLLYLTRPFKECDSFITPIISFDHYVRQYQYYPVAMQKYYNAIVREKGETLPAATLKTYTVAYHRKVTAFFSFVMLNTSKPFSLTISGARNTQLDYRPGQDQQTLVEQVAVEMVTFCIKAGLDSVMYEVLKESTLDARLIDMTLYPNAYVVILKQIKNLLSEKSKTKQPPSSENSLKFVEFVKSKINQLTTTLKNTQTSGSKFTFACVNCYCKLCQPLEDFLRSNEINYSITDIKPTVEHCQEYLAAFTLGQGTNQLVKSSKTPPALQKHIGLLESTIKSYQSLLE</sequence>
<dbReference type="EMBL" id="GL883029">
    <property type="protein sequence ID" value="EGG13359.1"/>
    <property type="molecule type" value="Genomic_DNA"/>
</dbReference>
<dbReference type="RefSeq" id="XP_004350063.1">
    <property type="nucleotide sequence ID" value="XM_004350013.1"/>
</dbReference>
<feature type="domain" description="Prolyl 4-hydroxylase alpha subunit Fe(2+) 2OG dioxygenase" evidence="1">
    <location>
        <begin position="136"/>
        <end position="221"/>
    </location>
</feature>
<evidence type="ECO:0000313" key="3">
    <source>
        <dbReference type="Proteomes" id="UP000007797"/>
    </source>
</evidence>
<dbReference type="Pfam" id="PF13640">
    <property type="entry name" value="2OG-FeII_Oxy_3"/>
    <property type="match status" value="1"/>
</dbReference>
<evidence type="ECO:0000313" key="2">
    <source>
        <dbReference type="EMBL" id="EGG13359.1"/>
    </source>
</evidence>
<protein>
    <recommendedName>
        <fullName evidence="1">Prolyl 4-hydroxylase alpha subunit Fe(2+) 2OG dioxygenase domain-containing protein</fullName>
    </recommendedName>
</protein>
<dbReference type="KEGG" id="dfa:DFA_11120"/>
<dbReference type="GeneID" id="14866501"/>
<dbReference type="InterPro" id="IPR044862">
    <property type="entry name" value="Pro_4_hyd_alph_FE2OG_OXY"/>
</dbReference>
<proteinExistence type="predicted"/>
<reference evidence="3" key="1">
    <citation type="journal article" date="2011" name="Genome Res.">
        <title>Phylogeny-wide analysis of social amoeba genomes highlights ancient origins for complex intercellular communication.</title>
        <authorList>
            <person name="Heidel A.J."/>
            <person name="Lawal H.M."/>
            <person name="Felder M."/>
            <person name="Schilde C."/>
            <person name="Helps N.R."/>
            <person name="Tunggal B."/>
            <person name="Rivero F."/>
            <person name="John U."/>
            <person name="Schleicher M."/>
            <person name="Eichinger L."/>
            <person name="Platzer M."/>
            <person name="Noegel A.A."/>
            <person name="Schaap P."/>
            <person name="Gloeckner G."/>
        </authorList>
    </citation>
    <scope>NUCLEOTIDE SEQUENCE [LARGE SCALE GENOMIC DNA]</scope>
    <source>
        <strain evidence="3">SH3</strain>
    </source>
</reference>
<name>F4QF00_CACFS</name>
<dbReference type="Gene3D" id="2.60.120.620">
    <property type="entry name" value="q2cbj1_9rhob like domain"/>
    <property type="match status" value="1"/>
</dbReference>
<dbReference type="AlphaFoldDB" id="F4QF00"/>